<dbReference type="InterPro" id="IPR006638">
    <property type="entry name" value="Elp3/MiaA/NifB-like_rSAM"/>
</dbReference>
<dbReference type="PROSITE" id="PS51918">
    <property type="entry name" value="RADICAL_SAM"/>
    <property type="match status" value="1"/>
</dbReference>
<dbReference type="GO" id="GO:0046872">
    <property type="term" value="F:metal ion binding"/>
    <property type="evidence" value="ECO:0007669"/>
    <property type="project" value="UniProtKB-KW"/>
</dbReference>
<dbReference type="SMART" id="SM00729">
    <property type="entry name" value="Elp3"/>
    <property type="match status" value="1"/>
</dbReference>
<dbReference type="PANTHER" id="PTHR11228">
    <property type="entry name" value="RADICAL SAM DOMAIN PROTEIN"/>
    <property type="match status" value="1"/>
</dbReference>
<evidence type="ECO:0000259" key="8">
    <source>
        <dbReference type="PROSITE" id="PS51918"/>
    </source>
</evidence>
<dbReference type="GO" id="GO:0016491">
    <property type="term" value="F:oxidoreductase activity"/>
    <property type="evidence" value="ECO:0007669"/>
    <property type="project" value="UniProtKB-KW"/>
</dbReference>
<dbReference type="GO" id="GO:0051539">
    <property type="term" value="F:4 iron, 4 sulfur cluster binding"/>
    <property type="evidence" value="ECO:0007669"/>
    <property type="project" value="UniProtKB-KW"/>
</dbReference>
<gene>
    <name evidence="9" type="ORF">IQ235_10205</name>
</gene>
<dbReference type="InterPro" id="IPR000385">
    <property type="entry name" value="MoaA_NifB_PqqE_Fe-S-bd_CS"/>
</dbReference>
<evidence type="ECO:0000313" key="9">
    <source>
        <dbReference type="EMBL" id="MBE9041149.1"/>
    </source>
</evidence>
<keyword evidence="6" id="KW-0408">Iron</keyword>
<organism evidence="9 10">
    <name type="scientific">Zarconia navalis LEGE 11467</name>
    <dbReference type="NCBI Taxonomy" id="1828826"/>
    <lineage>
        <taxon>Bacteria</taxon>
        <taxon>Bacillati</taxon>
        <taxon>Cyanobacteriota</taxon>
        <taxon>Cyanophyceae</taxon>
        <taxon>Oscillatoriophycideae</taxon>
        <taxon>Oscillatoriales</taxon>
        <taxon>Oscillatoriales incertae sedis</taxon>
        <taxon>Zarconia</taxon>
        <taxon>Zarconia navalis</taxon>
    </lineage>
</organism>
<keyword evidence="2" id="KW-0004">4Fe-4S</keyword>
<name>A0A928VVL0_9CYAN</name>
<evidence type="ECO:0000256" key="2">
    <source>
        <dbReference type="ARBA" id="ARBA00022485"/>
    </source>
</evidence>
<keyword evidence="10" id="KW-1185">Reference proteome</keyword>
<dbReference type="CDD" id="cd01335">
    <property type="entry name" value="Radical_SAM"/>
    <property type="match status" value="1"/>
</dbReference>
<dbReference type="GO" id="GO:0032324">
    <property type="term" value="P:molybdopterin cofactor biosynthetic process"/>
    <property type="evidence" value="ECO:0007669"/>
    <property type="project" value="UniProtKB-ARBA"/>
</dbReference>
<dbReference type="InterPro" id="IPR050377">
    <property type="entry name" value="Radical_SAM_PqqE_MftC-like"/>
</dbReference>
<evidence type="ECO:0000256" key="6">
    <source>
        <dbReference type="ARBA" id="ARBA00023004"/>
    </source>
</evidence>
<comment type="caution">
    <text evidence="9">The sequence shown here is derived from an EMBL/GenBank/DDBJ whole genome shotgun (WGS) entry which is preliminary data.</text>
</comment>
<dbReference type="RefSeq" id="WP_264321377.1">
    <property type="nucleotide sequence ID" value="NZ_JADEXN010000157.1"/>
</dbReference>
<evidence type="ECO:0000256" key="7">
    <source>
        <dbReference type="ARBA" id="ARBA00023014"/>
    </source>
</evidence>
<dbReference type="Proteomes" id="UP000621799">
    <property type="component" value="Unassembled WGS sequence"/>
</dbReference>
<reference evidence="9" key="1">
    <citation type="submission" date="2020-10" db="EMBL/GenBank/DDBJ databases">
        <authorList>
            <person name="Castelo-Branco R."/>
            <person name="Eusebio N."/>
            <person name="Adriana R."/>
            <person name="Vieira A."/>
            <person name="Brugerolle De Fraissinette N."/>
            <person name="Rezende De Castro R."/>
            <person name="Schneider M.P."/>
            <person name="Vasconcelos V."/>
            <person name="Leao P.N."/>
        </authorList>
    </citation>
    <scope>NUCLEOTIDE SEQUENCE</scope>
    <source>
        <strain evidence="9">LEGE 11467</strain>
    </source>
</reference>
<dbReference type="InterPro" id="IPR058240">
    <property type="entry name" value="rSAM_sf"/>
</dbReference>
<evidence type="ECO:0000256" key="3">
    <source>
        <dbReference type="ARBA" id="ARBA00022691"/>
    </source>
</evidence>
<keyword evidence="3" id="KW-0949">S-adenosyl-L-methionine</keyword>
<evidence type="ECO:0000256" key="1">
    <source>
        <dbReference type="ARBA" id="ARBA00001966"/>
    </source>
</evidence>
<dbReference type="EMBL" id="JADEXN010000157">
    <property type="protein sequence ID" value="MBE9041149.1"/>
    <property type="molecule type" value="Genomic_DNA"/>
</dbReference>
<accession>A0A928VVL0</accession>
<protein>
    <submittedName>
        <fullName evidence="9">Radical SAM protein</fullName>
    </submittedName>
</protein>
<dbReference type="Gene3D" id="3.20.20.70">
    <property type="entry name" value="Aldolase class I"/>
    <property type="match status" value="1"/>
</dbReference>
<evidence type="ECO:0000256" key="4">
    <source>
        <dbReference type="ARBA" id="ARBA00022723"/>
    </source>
</evidence>
<comment type="cofactor">
    <cofactor evidence="1">
        <name>[4Fe-4S] cluster</name>
        <dbReference type="ChEBI" id="CHEBI:49883"/>
    </cofactor>
</comment>
<feature type="domain" description="Radical SAM core" evidence="8">
    <location>
        <begin position="16"/>
        <end position="234"/>
    </location>
</feature>
<dbReference type="SFLD" id="SFLDS00029">
    <property type="entry name" value="Radical_SAM"/>
    <property type="match status" value="1"/>
</dbReference>
<proteinExistence type="predicted"/>
<keyword evidence="4" id="KW-0479">Metal-binding</keyword>
<keyword evidence="5" id="KW-0560">Oxidoreductase</keyword>
<dbReference type="InterPro" id="IPR013785">
    <property type="entry name" value="Aldolase_TIM"/>
</dbReference>
<dbReference type="AlphaFoldDB" id="A0A928VVL0"/>
<dbReference type="PROSITE" id="PS01305">
    <property type="entry name" value="MOAA_NIFB_PQQE"/>
    <property type="match status" value="1"/>
</dbReference>
<sequence length="322" mass="36867">MRVKRPVRAVANLFFFKTPLEAQLIITRRCNLSCGYCTEYDNYSQPVPFDVLKERIDAIHRLNALNITLLGGEPLMHPDLVEIVKYCARKNQVSITTNGFLLTQSIIEQLNKSGLSNLQISIDTLETDSTRYIQKSLKKLLSKLELLKKYANFDVHANVVLCESTKETFKETVDRIRDFGFHVSIDLFHDGNGKLQVRGEDYLQLWNEHFESGAPFTTLDLEYGQKLLQGQSPKWKCRAGSRILYIDEFGLVQYCSSQRDRLNKPITEYTLSDLREQSKNYKGCEEGCSLLCAYRNSMLDNESGKVAKEVYKAFSQGIVSVE</sequence>
<dbReference type="SUPFAM" id="SSF102114">
    <property type="entry name" value="Radical SAM enzymes"/>
    <property type="match status" value="1"/>
</dbReference>
<evidence type="ECO:0000313" key="10">
    <source>
        <dbReference type="Proteomes" id="UP000621799"/>
    </source>
</evidence>
<dbReference type="SFLD" id="SFLDG01067">
    <property type="entry name" value="SPASM/twitch_domain_containing"/>
    <property type="match status" value="1"/>
</dbReference>
<dbReference type="Pfam" id="PF04055">
    <property type="entry name" value="Radical_SAM"/>
    <property type="match status" value="1"/>
</dbReference>
<evidence type="ECO:0000256" key="5">
    <source>
        <dbReference type="ARBA" id="ARBA00023002"/>
    </source>
</evidence>
<dbReference type="PANTHER" id="PTHR11228:SF7">
    <property type="entry name" value="PQQA PEPTIDE CYCLASE"/>
    <property type="match status" value="1"/>
</dbReference>
<dbReference type="InterPro" id="IPR007197">
    <property type="entry name" value="rSAM"/>
</dbReference>
<keyword evidence="7" id="KW-0411">Iron-sulfur</keyword>